<keyword evidence="5" id="KW-1185">Reference proteome</keyword>
<proteinExistence type="predicted"/>
<evidence type="ECO:0000256" key="2">
    <source>
        <dbReference type="SAM" id="Phobius"/>
    </source>
</evidence>
<dbReference type="Proteomes" id="UP001322138">
    <property type="component" value="Unassembled WGS sequence"/>
</dbReference>
<accession>A0ABR0FX64</accession>
<evidence type="ECO:0000313" key="4">
    <source>
        <dbReference type="EMBL" id="KAK4647427.1"/>
    </source>
</evidence>
<dbReference type="PANTHER" id="PTHR24359">
    <property type="entry name" value="SERINE/THREONINE-PROTEIN KINASE SBK1"/>
    <property type="match status" value="1"/>
</dbReference>
<dbReference type="EMBL" id="JAFFGZ010000001">
    <property type="protein sequence ID" value="KAK4647427.1"/>
    <property type="molecule type" value="Genomic_DNA"/>
</dbReference>
<feature type="compositionally biased region" description="Basic and acidic residues" evidence="1">
    <location>
        <begin position="415"/>
        <end position="428"/>
    </location>
</feature>
<dbReference type="Gene3D" id="1.10.510.10">
    <property type="entry name" value="Transferase(Phosphotransferase) domain 1"/>
    <property type="match status" value="2"/>
</dbReference>
<organism evidence="4 5">
    <name type="scientific">Podospora bellae-mahoneyi</name>
    <dbReference type="NCBI Taxonomy" id="2093777"/>
    <lineage>
        <taxon>Eukaryota</taxon>
        <taxon>Fungi</taxon>
        <taxon>Dikarya</taxon>
        <taxon>Ascomycota</taxon>
        <taxon>Pezizomycotina</taxon>
        <taxon>Sordariomycetes</taxon>
        <taxon>Sordariomycetidae</taxon>
        <taxon>Sordariales</taxon>
        <taxon>Podosporaceae</taxon>
        <taxon>Podospora</taxon>
    </lineage>
</organism>
<keyword evidence="2" id="KW-1133">Transmembrane helix</keyword>
<dbReference type="GeneID" id="87892866"/>
<dbReference type="Pfam" id="PF00069">
    <property type="entry name" value="Pkinase"/>
    <property type="match status" value="1"/>
</dbReference>
<sequence>MSLRQKHRLSFCYCNMGTMRRFFGRRRKPPPETYQEPAVVRPNPEEELRSFRRRLVQSFVTSALPSGKEFLPVTEIDKLVTYATIRLVLPEKASTDVIDFVCGHGKTLFLILVVGNEASPNDLLAIMESCRKHSMTDAHLPVDRIPCVGGKLPCHQRVAHHQAWDVFHDKLWAHISFRFFQDQAMFTAPVILKDKFIYELKEGCVLPITWKAQKPHIGHFSTVYEAEVHHAHHQDDRYLGESLKVALKQLKPLTSEPGYNVETAWNHETSALEEINKLQHKHLIRPLAALRCGPEHYIMFEWADGGSLRELWESQGPEPKDLDPDRIMSVIEEVLGIVGALSTLHGTNNRTKTGNVVRRAADLAGMAAGERLTVPVPHSVKPREGETKDYSPITTPDTSKSPRNVPEIHVRFVEPSDDEVSFRSEDPNRSYVSEESDASSDEHWRHGDLKPENILQFNQSQTNDSRWLGTLKIADLGLAKQHVFATARRKDMTNQKFTTSHYEAPEAVANLHLPRSRRFDIWSLGCVILEFVIIILYGNNGLASFYDQHKIRENPHTDTLYFTVDRNVARVSDIASHWIAEILNDPECNRSGGSALADIVRLVRDRLLVVELPSENMVPSQISRCRADAGELKEKLEAIWGKAIHDESQGGDYLCFTKDRANIAPPKPLQVMKPKRTAAKSRLGDDLLKTQPNLEVREPYQYRYDSGKITN</sequence>
<comment type="caution">
    <text evidence="4">The sequence shown here is derived from an EMBL/GenBank/DDBJ whole genome shotgun (WGS) entry which is preliminary data.</text>
</comment>
<evidence type="ECO:0000259" key="3">
    <source>
        <dbReference type="PROSITE" id="PS50011"/>
    </source>
</evidence>
<gene>
    <name evidence="4" type="ORF">QC761_101410</name>
</gene>
<dbReference type="SUPFAM" id="SSF56112">
    <property type="entry name" value="Protein kinase-like (PK-like)"/>
    <property type="match status" value="1"/>
</dbReference>
<protein>
    <recommendedName>
        <fullName evidence="3">Protein kinase domain-containing protein</fullName>
    </recommendedName>
</protein>
<feature type="region of interest" description="Disordered" evidence="1">
    <location>
        <begin position="415"/>
        <end position="445"/>
    </location>
</feature>
<name>A0ABR0FX64_9PEZI</name>
<evidence type="ECO:0000256" key="1">
    <source>
        <dbReference type="SAM" id="MobiDB-lite"/>
    </source>
</evidence>
<feature type="compositionally biased region" description="Polar residues" evidence="1">
    <location>
        <begin position="392"/>
        <end position="402"/>
    </location>
</feature>
<dbReference type="PROSITE" id="PS50011">
    <property type="entry name" value="PROTEIN_KINASE_DOM"/>
    <property type="match status" value="1"/>
</dbReference>
<keyword evidence="2" id="KW-0812">Transmembrane</keyword>
<dbReference type="SMART" id="SM00220">
    <property type="entry name" value="S_TKc"/>
    <property type="match status" value="1"/>
</dbReference>
<reference evidence="4 5" key="1">
    <citation type="journal article" date="2023" name="bioRxiv">
        <title>High-quality genome assemblies of four members of thePodospora anserinaspecies complex.</title>
        <authorList>
            <person name="Ament-Velasquez S.L."/>
            <person name="Vogan A.A."/>
            <person name="Wallerman O."/>
            <person name="Hartmann F."/>
            <person name="Gautier V."/>
            <person name="Silar P."/>
            <person name="Giraud T."/>
            <person name="Johannesson H."/>
        </authorList>
    </citation>
    <scope>NUCLEOTIDE SEQUENCE [LARGE SCALE GENOMIC DNA]</scope>
    <source>
        <strain evidence="4 5">CBS 112042</strain>
    </source>
</reference>
<dbReference type="InterPro" id="IPR000719">
    <property type="entry name" value="Prot_kinase_dom"/>
</dbReference>
<feature type="transmembrane region" description="Helical" evidence="2">
    <location>
        <begin position="521"/>
        <end position="538"/>
    </location>
</feature>
<dbReference type="PANTHER" id="PTHR24359:SF1">
    <property type="entry name" value="INHIBITOR OF NUCLEAR FACTOR KAPPA-B KINASE EPSILON SUBUNIT HOMOLOG 1-RELATED"/>
    <property type="match status" value="1"/>
</dbReference>
<keyword evidence="2" id="KW-0472">Membrane</keyword>
<feature type="domain" description="Protein kinase" evidence="3">
    <location>
        <begin position="209"/>
        <end position="608"/>
    </location>
</feature>
<evidence type="ECO:0000313" key="5">
    <source>
        <dbReference type="Proteomes" id="UP001322138"/>
    </source>
</evidence>
<feature type="region of interest" description="Disordered" evidence="1">
    <location>
        <begin position="377"/>
        <end position="403"/>
    </location>
</feature>
<dbReference type="RefSeq" id="XP_062736403.1">
    <property type="nucleotide sequence ID" value="XM_062873384.1"/>
</dbReference>
<dbReference type="InterPro" id="IPR011009">
    <property type="entry name" value="Kinase-like_dom_sf"/>
</dbReference>